<keyword evidence="2" id="KW-0472">Membrane</keyword>
<name>A0A0L0HJP0_SPIPD</name>
<evidence type="ECO:0000256" key="1">
    <source>
        <dbReference type="SAM" id="MobiDB-lite"/>
    </source>
</evidence>
<dbReference type="eggNOG" id="ENOG502SARQ">
    <property type="taxonomic scope" value="Eukaryota"/>
</dbReference>
<dbReference type="OMA" id="RRITRIM"/>
<evidence type="ECO:0008006" key="5">
    <source>
        <dbReference type="Google" id="ProtNLM"/>
    </source>
</evidence>
<dbReference type="InParanoid" id="A0A0L0HJP0"/>
<proteinExistence type="predicted"/>
<dbReference type="RefSeq" id="XP_016609088.1">
    <property type="nucleotide sequence ID" value="XM_016752388.1"/>
</dbReference>
<dbReference type="AlphaFoldDB" id="A0A0L0HJP0"/>
<keyword evidence="2" id="KW-0812">Transmembrane</keyword>
<feature type="region of interest" description="Disordered" evidence="1">
    <location>
        <begin position="407"/>
        <end position="439"/>
    </location>
</feature>
<evidence type="ECO:0000256" key="2">
    <source>
        <dbReference type="SAM" id="Phobius"/>
    </source>
</evidence>
<keyword evidence="2" id="KW-1133">Transmembrane helix</keyword>
<dbReference type="Proteomes" id="UP000053201">
    <property type="component" value="Unassembled WGS sequence"/>
</dbReference>
<reference evidence="3 4" key="1">
    <citation type="submission" date="2009-08" db="EMBL/GenBank/DDBJ databases">
        <title>The Genome Sequence of Spizellomyces punctatus strain DAOM BR117.</title>
        <authorList>
            <consortium name="The Broad Institute Genome Sequencing Platform"/>
            <person name="Russ C."/>
            <person name="Cuomo C."/>
            <person name="Shea T."/>
            <person name="Young S.K."/>
            <person name="Zeng Q."/>
            <person name="Koehrsen M."/>
            <person name="Haas B."/>
            <person name="Borodovsky M."/>
            <person name="Guigo R."/>
            <person name="Alvarado L."/>
            <person name="Berlin A."/>
            <person name="Bochicchio J."/>
            <person name="Borenstein D."/>
            <person name="Chapman S."/>
            <person name="Chen Z."/>
            <person name="Engels R."/>
            <person name="Freedman E."/>
            <person name="Gellesch M."/>
            <person name="Goldberg J."/>
            <person name="Griggs A."/>
            <person name="Gujja S."/>
            <person name="Heiman D."/>
            <person name="Hepburn T."/>
            <person name="Howarth C."/>
            <person name="Jen D."/>
            <person name="Larson L."/>
            <person name="Lewis B."/>
            <person name="Mehta T."/>
            <person name="Park D."/>
            <person name="Pearson M."/>
            <person name="Roberts A."/>
            <person name="Saif S."/>
            <person name="Shenoy N."/>
            <person name="Sisk P."/>
            <person name="Stolte C."/>
            <person name="Sykes S."/>
            <person name="Thomson T."/>
            <person name="Walk T."/>
            <person name="White J."/>
            <person name="Yandava C."/>
            <person name="Burger G."/>
            <person name="Gray M.W."/>
            <person name="Holland P.W.H."/>
            <person name="King N."/>
            <person name="Lang F.B.F."/>
            <person name="Roger A.J."/>
            <person name="Ruiz-Trillo I."/>
            <person name="Lander E."/>
            <person name="Nusbaum C."/>
        </authorList>
    </citation>
    <scope>NUCLEOTIDE SEQUENCE [LARGE SCALE GENOMIC DNA]</scope>
    <source>
        <strain evidence="3 4">DAOM BR117</strain>
    </source>
</reference>
<gene>
    <name evidence="3" type="ORF">SPPG_04142</name>
</gene>
<sequence length="439" mass="50235">MGINYDKWDNLEEYSSSDEDDRESVAAALRFKTLATDETKPKGLLITVPWDTYCEAVRWALDRHGVTYIEDNYPWGGHIWATFGFSQPMPKDQQVNVPIFRSGKGEIFRRSPVDIFTWLFAHSLSTTLRLYTPPDALDFQTMYDTLLAPAARHIFLHVVLNDHRLARKYLIETVHLKPWRAAYAVAWPIIRLVMKSWFGIGSHRALLNALNEVSQVFSKVEQVLEKQSASVPRGKEPYICGPKLTAADISFASHCIPILFPNPQKDSYATRLGMSVPSLSELPKSLAEKVKELRETRAGRHAIRMWRKERGDSLRTWRTRYGKENNPWWADEARLSSIIWGIITIAIGLMVALVKAYGFWFATLVLMGVTAVAACALTIMMKGTVWETRVKQMWFVCFSNHNISEPADKGSARTPNKTLREVKAWTPSREREQKKERAM</sequence>
<organism evidence="3 4">
    <name type="scientific">Spizellomyces punctatus (strain DAOM BR117)</name>
    <dbReference type="NCBI Taxonomy" id="645134"/>
    <lineage>
        <taxon>Eukaryota</taxon>
        <taxon>Fungi</taxon>
        <taxon>Fungi incertae sedis</taxon>
        <taxon>Chytridiomycota</taxon>
        <taxon>Chytridiomycota incertae sedis</taxon>
        <taxon>Chytridiomycetes</taxon>
        <taxon>Spizellomycetales</taxon>
        <taxon>Spizellomycetaceae</taxon>
        <taxon>Spizellomyces</taxon>
    </lineage>
</organism>
<evidence type="ECO:0000313" key="3">
    <source>
        <dbReference type="EMBL" id="KND01049.1"/>
    </source>
</evidence>
<keyword evidence="4" id="KW-1185">Reference proteome</keyword>
<dbReference type="OrthoDB" id="9988732at2759"/>
<feature type="transmembrane region" description="Helical" evidence="2">
    <location>
        <begin position="359"/>
        <end position="381"/>
    </location>
</feature>
<dbReference type="SUPFAM" id="SSF47616">
    <property type="entry name" value="GST C-terminal domain-like"/>
    <property type="match status" value="1"/>
</dbReference>
<dbReference type="InterPro" id="IPR036282">
    <property type="entry name" value="Glutathione-S-Trfase_C_sf"/>
</dbReference>
<dbReference type="GeneID" id="27687609"/>
<dbReference type="EMBL" id="KQ257455">
    <property type="protein sequence ID" value="KND01049.1"/>
    <property type="molecule type" value="Genomic_DNA"/>
</dbReference>
<protein>
    <recommendedName>
        <fullName evidence="5">GST C-terminal domain-containing protein</fullName>
    </recommendedName>
</protein>
<dbReference type="VEuPathDB" id="FungiDB:SPPG_04142"/>
<evidence type="ECO:0000313" key="4">
    <source>
        <dbReference type="Proteomes" id="UP000053201"/>
    </source>
</evidence>
<feature type="compositionally biased region" description="Basic and acidic residues" evidence="1">
    <location>
        <begin position="418"/>
        <end position="439"/>
    </location>
</feature>
<accession>A0A0L0HJP0</accession>
<feature type="transmembrane region" description="Helical" evidence="2">
    <location>
        <begin position="333"/>
        <end position="353"/>
    </location>
</feature>